<feature type="region of interest" description="Disordered" evidence="1">
    <location>
        <begin position="967"/>
        <end position="1014"/>
    </location>
</feature>
<sequence>MLYATSQRRQFTREIADRLRRGLGSLSLVAAPSAPGVWSLGPLLAAECSDHVLMPRVVQIDASTTDSVVLAGPDPSGRPSILETCVTQVFERLRFDAELDGVRDELDRLRQGVRNAAQAESQIVLTSRFASVLARVRPLVVVLSNLGDTSEPTVAQLRRAASYLAGVPCAAIVLLPAGTQVGNSVPPLFTASIPQLDPDDAHNLLSAVTAAHVDPMTAAVIAESCGGRIEDVRENGAALSAAALGGRELLPYEPVVSASTRAMVAEEVGLLAPDELEALVASQLQLVQDDDVVERVTGARPVRVVEGLVPAPDAAFNPPPRSVTSRAVIDSVDEAARADLHLRLAQAYPEGTREHAWHLIGAGRGRTEDADTLLDATAAELDHGSLLLARRLTEVFRDVPSGTTAQRSRARLLEASLALHLGAGLTASTTYLEVTELDELIPEHEIEAITGYVCARGGEEMSAQEDRRMVERLVALAPGHPAPVARCLIMMAAQEMLVGDEVGPASHLGRASEIIEAAGCESLAGCASLVDELVRREPWSLTDTLMKVPEATPRSDIGVWAELIIRAYLAITGEAGQRNTVAIEAMLGRLSGVSPLIEAHVSALHALLAERRGWTGAAREQLEADRARVPMRVGLNGVGVALAAQAAMLFGDDLTFRAWREAMTASGSGGWSSPRQLWASVLEAVSRLVDGDVSLASLVLGPAVSAPVPHAYLMAVWSSVVDMVVLEPSLTDRVPGLAAWLRQGAPEPRGGSLDDRVIEVLLVDDDEAVAVISRLVLDAVVAGSIIWQVRANMACAARLRRSPELDVATLGISSDAVSSASVLLERARELAASHGMEFWVAAARRLEPEPEPEPTAPWRARRPRRTSPTPSSRSPASRRRAGATRRSPASSTWPCAPSSCASRACTGRWASRAARTSPRLSPTPISWRTDRRPGHSRARAQRPQDTVLRALSCSARGSHWILDRSAGRRSRADAERAPHRGVRGPFRGDCPGGGAGGSGGEARRDRLAKHRRGGRERVGHVDDLGADLGHLGLEALALGGALPVRALEDDVEVVGLPGEALVLGRVRDGEVDHAQRADDLDALVEADDRVPVLLGVQRLVRRDTGDEAVAALRGLPQDVEVADVEHVEAAGNVTGDHQ</sequence>
<name>A0A0X8JD81_ACTRD</name>
<evidence type="ECO:0000256" key="1">
    <source>
        <dbReference type="SAM" id="MobiDB-lite"/>
    </source>
</evidence>
<keyword evidence="3" id="KW-1185">Reference proteome</keyword>
<dbReference type="AlphaFoldDB" id="A0A0X8JD81"/>
<dbReference type="EMBL" id="CP014228">
    <property type="protein sequence ID" value="AMD86753.1"/>
    <property type="molecule type" value="Genomic_DNA"/>
</dbReference>
<protein>
    <submittedName>
        <fullName evidence="2">Uncharacterized protein</fullName>
    </submittedName>
</protein>
<accession>A0A0X8JD81</accession>
<evidence type="ECO:0000313" key="3">
    <source>
        <dbReference type="Proteomes" id="UP000065220"/>
    </source>
</evidence>
<proteinExistence type="predicted"/>
<feature type="compositionally biased region" description="Basic and acidic residues" evidence="1">
    <location>
        <begin position="967"/>
        <end position="978"/>
    </location>
</feature>
<dbReference type="Proteomes" id="UP000065220">
    <property type="component" value="Chromosome"/>
</dbReference>
<organism evidence="2 3">
    <name type="scientific">Actinomyces radicidentis</name>
    <dbReference type="NCBI Taxonomy" id="111015"/>
    <lineage>
        <taxon>Bacteria</taxon>
        <taxon>Bacillati</taxon>
        <taxon>Actinomycetota</taxon>
        <taxon>Actinomycetes</taxon>
        <taxon>Actinomycetales</taxon>
        <taxon>Actinomycetaceae</taxon>
        <taxon>Actinomyces</taxon>
    </lineage>
</organism>
<feature type="region of interest" description="Disordered" evidence="1">
    <location>
        <begin position="847"/>
        <end position="947"/>
    </location>
</feature>
<evidence type="ECO:0000313" key="2">
    <source>
        <dbReference type="EMBL" id="AMD86753.1"/>
    </source>
</evidence>
<feature type="compositionally biased region" description="Low complexity" evidence="1">
    <location>
        <begin position="866"/>
        <end position="875"/>
    </location>
</feature>
<reference evidence="3" key="1">
    <citation type="submission" date="2016-02" db="EMBL/GenBank/DDBJ databases">
        <authorList>
            <person name="Holder M.E."/>
            <person name="Ajami N.J."/>
            <person name="Petrosino J.F."/>
        </authorList>
    </citation>
    <scope>NUCLEOTIDE SEQUENCE [LARGE SCALE GENOMIC DNA]</scope>
    <source>
        <strain evidence="3">CCUG 36733</strain>
    </source>
</reference>
<dbReference type="KEGG" id="ard:AXF14_02965"/>
<gene>
    <name evidence="2" type="ORF">AXF14_02965</name>
</gene>
<feature type="compositionally biased region" description="Gly residues" evidence="1">
    <location>
        <begin position="990"/>
        <end position="1000"/>
    </location>
</feature>